<dbReference type="InterPro" id="IPR036702">
    <property type="entry name" value="ComB-like_sf"/>
</dbReference>
<dbReference type="AlphaFoldDB" id="A0A4R9A4W4"/>
<reference evidence="3 4" key="1">
    <citation type="submission" date="2019-03" db="EMBL/GenBank/DDBJ databases">
        <title>Genomics of glacier-inhabiting Cryobacterium strains.</title>
        <authorList>
            <person name="Liu Q."/>
            <person name="Xin Y.-H."/>
        </authorList>
    </citation>
    <scope>NUCLEOTIDE SEQUENCE [LARGE SCALE GENOMIC DNA]</scope>
    <source>
        <strain evidence="3 4">Hh14</strain>
    </source>
</reference>
<feature type="region of interest" description="Disordered" evidence="2">
    <location>
        <begin position="1"/>
        <end position="131"/>
    </location>
</feature>
<sequence length="309" mass="31832">MPTPSPTTKPADPTRCPDTLPRLKRAEPRIGWLTSPSIHPRSGAGPAQLGGECRAGWRSSRVAAQDPRSSAVSVGRGGAAPAQRRRSRARRGGGLSGGGAASVAGRNAAGCGPGRYPERVTETQTPAPTHPQQPYQVRLDWGLAGFQALAPQADVVILVDALPTVDAGFSLPTPLGEHRVIAASFANRTAVAEWVLARQTEKGDRFAVAVIAAGERRLDGTFRVAVEDSLAAGAVVDALSTLGIDHCSPEAAAASVAFGGLTRAVRHLVGASETGQLLGAQGLGDVVHAASGIDTAREIAELTEFDFPA</sequence>
<dbReference type="SUPFAM" id="SSF142823">
    <property type="entry name" value="ComB-like"/>
    <property type="match status" value="1"/>
</dbReference>
<feature type="compositionally biased region" description="Low complexity" evidence="2">
    <location>
        <begin position="101"/>
        <end position="110"/>
    </location>
</feature>
<dbReference type="Pfam" id="PF04029">
    <property type="entry name" value="2-ph_phosp"/>
    <property type="match status" value="1"/>
</dbReference>
<evidence type="ECO:0000313" key="4">
    <source>
        <dbReference type="Proteomes" id="UP000297447"/>
    </source>
</evidence>
<gene>
    <name evidence="3" type="ORF">E3T55_07170</name>
</gene>
<dbReference type="EMBL" id="SOHE01000032">
    <property type="protein sequence ID" value="TFD52060.1"/>
    <property type="molecule type" value="Genomic_DNA"/>
</dbReference>
<evidence type="ECO:0000256" key="2">
    <source>
        <dbReference type="SAM" id="MobiDB-lite"/>
    </source>
</evidence>
<feature type="compositionally biased region" description="Low complexity" evidence="2">
    <location>
        <begin position="122"/>
        <end position="131"/>
    </location>
</feature>
<keyword evidence="4" id="KW-1185">Reference proteome</keyword>
<organism evidence="3 4">
    <name type="scientific">Cryobacterium frigoriphilum</name>
    <dbReference type="NCBI Taxonomy" id="1259150"/>
    <lineage>
        <taxon>Bacteria</taxon>
        <taxon>Bacillati</taxon>
        <taxon>Actinomycetota</taxon>
        <taxon>Actinomycetes</taxon>
        <taxon>Micrococcales</taxon>
        <taxon>Microbacteriaceae</taxon>
        <taxon>Cryobacterium</taxon>
    </lineage>
</organism>
<proteinExistence type="predicted"/>
<dbReference type="OrthoDB" id="8588453at2"/>
<comment type="caution">
    <text evidence="3">The sequence shown here is derived from an EMBL/GenBank/DDBJ whole genome shotgun (WGS) entry which is preliminary data.</text>
</comment>
<dbReference type="InterPro" id="IPR005238">
    <property type="entry name" value="ComB-like"/>
</dbReference>
<evidence type="ECO:0000256" key="1">
    <source>
        <dbReference type="ARBA" id="ARBA00021948"/>
    </source>
</evidence>
<dbReference type="Gene3D" id="3.90.1560.10">
    <property type="entry name" value="ComB-like"/>
    <property type="match status" value="1"/>
</dbReference>
<accession>A0A4R9A4W4</accession>
<evidence type="ECO:0000313" key="3">
    <source>
        <dbReference type="EMBL" id="TFD52060.1"/>
    </source>
</evidence>
<dbReference type="GO" id="GO:0050532">
    <property type="term" value="F:2-phosphosulfolactate phosphatase activity"/>
    <property type="evidence" value="ECO:0007669"/>
    <property type="project" value="InterPro"/>
</dbReference>
<protein>
    <recommendedName>
        <fullName evidence="1">Probable 2-phosphosulfolactate phosphatase</fullName>
    </recommendedName>
</protein>
<dbReference type="GO" id="GO:0000287">
    <property type="term" value="F:magnesium ion binding"/>
    <property type="evidence" value="ECO:0007669"/>
    <property type="project" value="InterPro"/>
</dbReference>
<name>A0A4R9A4W4_9MICO</name>
<dbReference type="Proteomes" id="UP000297447">
    <property type="component" value="Unassembled WGS sequence"/>
</dbReference>